<accession>A0A5M6ZKR2</accession>
<evidence type="ECO:0008006" key="4">
    <source>
        <dbReference type="Google" id="ProtNLM"/>
    </source>
</evidence>
<comment type="caution">
    <text evidence="2">The sequence shown here is derived from an EMBL/GenBank/DDBJ whole genome shotgun (WGS) entry which is preliminary data.</text>
</comment>
<protein>
    <recommendedName>
        <fullName evidence="4">YceI family protein</fullName>
    </recommendedName>
</protein>
<keyword evidence="3" id="KW-1185">Reference proteome</keyword>
<feature type="signal peptide" evidence="1">
    <location>
        <begin position="1"/>
        <end position="30"/>
    </location>
</feature>
<name>A0A5M6ZKR2_9PROT</name>
<dbReference type="Proteomes" id="UP000325122">
    <property type="component" value="Unassembled WGS sequence"/>
</dbReference>
<gene>
    <name evidence="2" type="ORF">F1654_05370</name>
</gene>
<organism evidence="2 3">
    <name type="scientific">Alkalicaulis satelles</name>
    <dbReference type="NCBI Taxonomy" id="2609175"/>
    <lineage>
        <taxon>Bacteria</taxon>
        <taxon>Pseudomonadati</taxon>
        <taxon>Pseudomonadota</taxon>
        <taxon>Alphaproteobacteria</taxon>
        <taxon>Maricaulales</taxon>
        <taxon>Maricaulaceae</taxon>
        <taxon>Alkalicaulis</taxon>
    </lineage>
</organism>
<evidence type="ECO:0000313" key="3">
    <source>
        <dbReference type="Proteomes" id="UP000325122"/>
    </source>
</evidence>
<keyword evidence="1" id="KW-0732">Signal</keyword>
<proteinExistence type="predicted"/>
<evidence type="ECO:0000313" key="2">
    <source>
        <dbReference type="EMBL" id="KAA5805409.1"/>
    </source>
</evidence>
<evidence type="ECO:0000256" key="1">
    <source>
        <dbReference type="SAM" id="SignalP"/>
    </source>
</evidence>
<reference evidence="2 3" key="1">
    <citation type="submission" date="2019-09" db="EMBL/GenBank/DDBJ databases">
        <authorList>
            <person name="Kevbrin V."/>
            <person name="Grouzdev D.S."/>
        </authorList>
    </citation>
    <scope>NUCLEOTIDE SEQUENCE [LARGE SCALE GENOMIC DNA]</scope>
    <source>
        <strain evidence="2 3">G-192</strain>
    </source>
</reference>
<dbReference type="EMBL" id="VWOJ01000001">
    <property type="protein sequence ID" value="KAA5805409.1"/>
    <property type="molecule type" value="Genomic_DNA"/>
</dbReference>
<dbReference type="RefSeq" id="WP_150022441.1">
    <property type="nucleotide sequence ID" value="NZ_VWOJ01000001.1"/>
</dbReference>
<dbReference type="AlphaFoldDB" id="A0A5M6ZKR2"/>
<sequence>MSMPAALPRHKTLLLAALPGLALAAAPALADDVSGSLDGEPRQWHVLQGEDSKTVNFRQDSPGFYSVTVQAHRNPRYEVEGSVSITFSLMGEEVLDATAMYFPEARMTPHFTDESALEGLVLERVELDGGQPRITGRYEGVLGYRASMFREPDPANTVSLVVEFDVTPSRED</sequence>
<feature type="chain" id="PRO_5024340260" description="YceI family protein" evidence="1">
    <location>
        <begin position="31"/>
        <end position="172"/>
    </location>
</feature>